<dbReference type="SUPFAM" id="SSF46565">
    <property type="entry name" value="Chaperone J-domain"/>
    <property type="match status" value="1"/>
</dbReference>
<protein>
    <submittedName>
        <fullName evidence="9">DnaJ domain-containing protein</fullName>
    </submittedName>
</protein>
<gene>
    <name evidence="9" type="ORF">GQE98_10845</name>
</gene>
<dbReference type="Proteomes" id="UP000476030">
    <property type="component" value="Unassembled WGS sequence"/>
</dbReference>
<evidence type="ECO:0000256" key="7">
    <source>
        <dbReference type="SAM" id="Phobius"/>
    </source>
</evidence>
<evidence type="ECO:0000313" key="10">
    <source>
        <dbReference type="Proteomes" id="UP000476030"/>
    </source>
</evidence>
<evidence type="ECO:0000256" key="4">
    <source>
        <dbReference type="ARBA" id="ARBA00023136"/>
    </source>
</evidence>
<feature type="compositionally biased region" description="Basic and acidic residues" evidence="6">
    <location>
        <begin position="160"/>
        <end position="170"/>
    </location>
</feature>
<dbReference type="PRINTS" id="PR00625">
    <property type="entry name" value="JDOMAIN"/>
</dbReference>
<comment type="similarity">
    <text evidence="5">Belongs to the TIM14 family.</text>
</comment>
<dbReference type="PROSITE" id="PS50076">
    <property type="entry name" value="DNAJ_2"/>
    <property type="match status" value="1"/>
</dbReference>
<dbReference type="RefSeq" id="WP_161315657.1">
    <property type="nucleotide sequence ID" value="NZ_WTUW01000002.1"/>
</dbReference>
<dbReference type="GO" id="GO:0016020">
    <property type="term" value="C:membrane"/>
    <property type="evidence" value="ECO:0007669"/>
    <property type="project" value="UniProtKB-SubCell"/>
</dbReference>
<dbReference type="CDD" id="cd06257">
    <property type="entry name" value="DnaJ"/>
    <property type="match status" value="1"/>
</dbReference>
<evidence type="ECO:0000256" key="3">
    <source>
        <dbReference type="ARBA" id="ARBA00022989"/>
    </source>
</evidence>
<comment type="subcellular location">
    <subcellularLocation>
        <location evidence="1">Membrane</location>
        <topology evidence="1">Single-pass membrane protein</topology>
    </subcellularLocation>
</comment>
<evidence type="ECO:0000313" key="9">
    <source>
        <dbReference type="EMBL" id="MZR31130.1"/>
    </source>
</evidence>
<keyword evidence="2 7" id="KW-0812">Transmembrane</keyword>
<feature type="domain" description="J" evidence="8">
    <location>
        <begin position="182"/>
        <end position="233"/>
    </location>
</feature>
<dbReference type="SMART" id="SM00271">
    <property type="entry name" value="DnaJ"/>
    <property type="match status" value="1"/>
</dbReference>
<dbReference type="InterPro" id="IPR001623">
    <property type="entry name" value="DnaJ_domain"/>
</dbReference>
<feature type="region of interest" description="Disordered" evidence="6">
    <location>
        <begin position="155"/>
        <end position="179"/>
    </location>
</feature>
<evidence type="ECO:0000259" key="8">
    <source>
        <dbReference type="PROSITE" id="PS50076"/>
    </source>
</evidence>
<proteinExistence type="inferred from homology"/>
<keyword evidence="10" id="KW-1185">Reference proteome</keyword>
<sequence length="233" mass="25759">MLAYFIIGVSLLLALMVGSQAIATADPKKLIKALRISAVIILSVLAGFFILTGRFAYAPPLIVAALFFMRNKSLFSARQPSAGQKSDVETDWLQATLNHDSGEMDATILQGRFEGRQLSTLSRMEIGEFQQECIADEQTMAILESFISRKFGEDFTTESGESKSKEERTRAASNDGPMTRQEAFEILELDSKASASDIKAAHRRLMKKFHPDHNGSDYMAAKLNEAKDVLLKS</sequence>
<reference evidence="9 10" key="1">
    <citation type="submission" date="2019-12" db="EMBL/GenBank/DDBJ databases">
        <title>Snethiella sp. nov. sp. isolated from sea sand.</title>
        <authorList>
            <person name="Kim J."/>
            <person name="Jeong S.E."/>
            <person name="Jung H.S."/>
            <person name="Jeon C.O."/>
        </authorList>
    </citation>
    <scope>NUCLEOTIDE SEQUENCE [LARGE SCALE GENOMIC DNA]</scope>
    <source>
        <strain evidence="9 10">DP05</strain>
    </source>
</reference>
<feature type="transmembrane region" description="Helical" evidence="7">
    <location>
        <begin position="39"/>
        <end position="68"/>
    </location>
</feature>
<evidence type="ECO:0000256" key="1">
    <source>
        <dbReference type="ARBA" id="ARBA00004167"/>
    </source>
</evidence>
<accession>A0A6L8W9M7</accession>
<dbReference type="Gene3D" id="1.10.287.110">
    <property type="entry name" value="DnaJ domain"/>
    <property type="match status" value="1"/>
</dbReference>
<dbReference type="PANTHER" id="PTHR12763:SF28">
    <property type="entry name" value="GEO10507P1-RELATED"/>
    <property type="match status" value="1"/>
</dbReference>
<evidence type="ECO:0000256" key="2">
    <source>
        <dbReference type="ARBA" id="ARBA00022692"/>
    </source>
</evidence>
<dbReference type="AlphaFoldDB" id="A0A6L8W9M7"/>
<evidence type="ECO:0000256" key="6">
    <source>
        <dbReference type="SAM" id="MobiDB-lite"/>
    </source>
</evidence>
<evidence type="ECO:0000256" key="5">
    <source>
        <dbReference type="ARBA" id="ARBA00038105"/>
    </source>
</evidence>
<dbReference type="EMBL" id="WTUW01000002">
    <property type="protein sequence ID" value="MZR31130.1"/>
    <property type="molecule type" value="Genomic_DNA"/>
</dbReference>
<name>A0A6L8W9M7_9PROT</name>
<organism evidence="9 10">
    <name type="scientific">Sneathiella litorea</name>
    <dbReference type="NCBI Taxonomy" id="2606216"/>
    <lineage>
        <taxon>Bacteria</taxon>
        <taxon>Pseudomonadati</taxon>
        <taxon>Pseudomonadota</taxon>
        <taxon>Alphaproteobacteria</taxon>
        <taxon>Sneathiellales</taxon>
        <taxon>Sneathiellaceae</taxon>
        <taxon>Sneathiella</taxon>
    </lineage>
</organism>
<dbReference type="InterPro" id="IPR036869">
    <property type="entry name" value="J_dom_sf"/>
</dbReference>
<keyword evidence="3 7" id="KW-1133">Transmembrane helix</keyword>
<keyword evidence="4 7" id="KW-0472">Membrane</keyword>
<dbReference type="PANTHER" id="PTHR12763">
    <property type="match status" value="1"/>
</dbReference>
<dbReference type="Pfam" id="PF00226">
    <property type="entry name" value="DnaJ"/>
    <property type="match status" value="1"/>
</dbReference>
<comment type="caution">
    <text evidence="9">The sequence shown here is derived from an EMBL/GenBank/DDBJ whole genome shotgun (WGS) entry which is preliminary data.</text>
</comment>
<dbReference type="FunFam" id="1.10.287.110:FF:000001">
    <property type="entry name" value="Import inner membrane translocase subunit tim14"/>
    <property type="match status" value="1"/>
</dbReference>